<accession>D0WG93</accession>
<organism evidence="1 2">
    <name type="scientific">Slackia exigua (strain ATCC 700122 / DSM 15923 / CIP 105133 / JCM 11022 / KCTC 5966 / S-7)</name>
    <dbReference type="NCBI Taxonomy" id="649764"/>
    <lineage>
        <taxon>Bacteria</taxon>
        <taxon>Bacillati</taxon>
        <taxon>Actinomycetota</taxon>
        <taxon>Coriobacteriia</taxon>
        <taxon>Eggerthellales</taxon>
        <taxon>Eggerthellaceae</taxon>
        <taxon>Slackia</taxon>
    </lineage>
</organism>
<dbReference type="HOGENOM" id="CLU_2847506_0_0_11"/>
<protein>
    <submittedName>
        <fullName evidence="1">Uncharacterized protein</fullName>
    </submittedName>
</protein>
<dbReference type="EMBL" id="ACUX02000006">
    <property type="protein sequence ID" value="EEZ61506.1"/>
    <property type="molecule type" value="Genomic_DNA"/>
</dbReference>
<dbReference type="Proteomes" id="UP000006001">
    <property type="component" value="Unassembled WGS sequence"/>
</dbReference>
<name>D0WG93_SLAES</name>
<proteinExistence type="predicted"/>
<evidence type="ECO:0000313" key="2">
    <source>
        <dbReference type="Proteomes" id="UP000006001"/>
    </source>
</evidence>
<reference evidence="1" key="1">
    <citation type="submission" date="2009-10" db="EMBL/GenBank/DDBJ databases">
        <authorList>
            <person name="Weinstock G."/>
            <person name="Sodergren E."/>
            <person name="Clifton S."/>
            <person name="Fulton L."/>
            <person name="Fulton B."/>
            <person name="Courtney L."/>
            <person name="Fronick C."/>
            <person name="Harrison M."/>
            <person name="Strong C."/>
            <person name="Farmer C."/>
            <person name="Delahaunty K."/>
            <person name="Markovic C."/>
            <person name="Hall O."/>
            <person name="Minx P."/>
            <person name="Tomlinson C."/>
            <person name="Mitreva M."/>
            <person name="Nelson J."/>
            <person name="Hou S."/>
            <person name="Wollam A."/>
            <person name="Pepin K.H."/>
            <person name="Johnson M."/>
            <person name="Bhonagiri V."/>
            <person name="Nash W.E."/>
            <person name="Warren W."/>
            <person name="Chinwalla A."/>
            <person name="Mardis E.R."/>
            <person name="Wilson R.K."/>
        </authorList>
    </citation>
    <scope>NUCLEOTIDE SEQUENCE [LARGE SCALE GENOMIC DNA]</scope>
    <source>
        <strain evidence="1">ATCC 700122</strain>
    </source>
</reference>
<gene>
    <name evidence="1" type="ORF">HMPREF0762_00844</name>
</gene>
<dbReference type="AlphaFoldDB" id="D0WG93"/>
<evidence type="ECO:0000313" key="1">
    <source>
        <dbReference type="EMBL" id="EEZ61506.1"/>
    </source>
</evidence>
<comment type="caution">
    <text evidence="1">The sequence shown here is derived from an EMBL/GenBank/DDBJ whole genome shotgun (WGS) entry which is preliminary data.</text>
</comment>
<sequence length="65" mass="7247">MLGLLHVASKGCVGSVPTQPFLHEDQDSQEEPVAPIAPDRFRCSPFCMREEGIDKWQRQACTTCV</sequence>
<keyword evidence="2" id="KW-1185">Reference proteome</keyword>